<gene>
    <name evidence="3" type="ORF">H696_03993</name>
</gene>
<keyword evidence="4" id="KW-1185">Reference proteome</keyword>
<dbReference type="AlphaFoldDB" id="A0A058Z638"/>
<feature type="transmembrane region" description="Helical" evidence="1">
    <location>
        <begin position="452"/>
        <end position="475"/>
    </location>
</feature>
<sequence>MAGRSSLLQAVCLLLALLCLVPTLAVAQINDYTQLYGADDKRTFHLAADFNYRRAGLPADTTLKPDSARAYASMNGGVLDLKIYHPPPTEAITWYLAGPRICQSDSGGWISPDDVACSGRRAPIIAKLGTIPAAGTGIVRASIKLNPHVASYVLNDAVIIYGTTKTHPNGLLLGTLQPVSRWTNDSQSPVIQMLDFVPNRGEFSKPDNSFEKSKSTNSGSGLLLFRGMDVFPNFQLTIQLSHSMSKPTKMIIHCPKFRQTFNLDPKSPFFYQDIRYDDADFYRELLTKDACIFALISSDQVTGELFAFPQMTAEYTSLITQPESDFTFFTLIDVNPVTEQMLVVPRTSLLAEDTSYVAVQLVDPPSKKDDAIVSRDICILFDAENEGLSSDDHLKRYRRCRLDPADAQLLRTGHQLGIYVAPKAGQAAMRRLTSPQVAELSPGTGTSSATGAIIGIAVGAVVLVAIVAVGMFVLAKQGVIGK</sequence>
<protein>
    <recommendedName>
        <fullName evidence="5">Peptidase A1 domain-containing protein</fullName>
    </recommendedName>
</protein>
<feature type="signal peptide" evidence="2">
    <location>
        <begin position="1"/>
        <end position="27"/>
    </location>
</feature>
<evidence type="ECO:0000256" key="2">
    <source>
        <dbReference type="SAM" id="SignalP"/>
    </source>
</evidence>
<organism evidence="3">
    <name type="scientific">Fonticula alba</name>
    <name type="common">Slime mold</name>
    <dbReference type="NCBI Taxonomy" id="691883"/>
    <lineage>
        <taxon>Eukaryota</taxon>
        <taxon>Rotosphaerida</taxon>
        <taxon>Fonticulaceae</taxon>
        <taxon>Fonticula</taxon>
    </lineage>
</organism>
<dbReference type="Proteomes" id="UP000030693">
    <property type="component" value="Unassembled WGS sequence"/>
</dbReference>
<reference evidence="3" key="1">
    <citation type="submission" date="2013-04" db="EMBL/GenBank/DDBJ databases">
        <title>The Genome Sequence of Fonticula alba ATCC 38817.</title>
        <authorList>
            <consortium name="The Broad Institute Genomics Platform"/>
            <person name="Russ C."/>
            <person name="Cuomo C."/>
            <person name="Burger G."/>
            <person name="Gray M.W."/>
            <person name="Holland P.W.H."/>
            <person name="King N."/>
            <person name="Lang F.B.F."/>
            <person name="Roger A.J."/>
            <person name="Ruiz-Trillo I."/>
            <person name="Brown M."/>
            <person name="Walker B."/>
            <person name="Young S."/>
            <person name="Zeng Q."/>
            <person name="Gargeya S."/>
            <person name="Fitzgerald M."/>
            <person name="Haas B."/>
            <person name="Abouelleil A."/>
            <person name="Allen A.W."/>
            <person name="Alvarado L."/>
            <person name="Arachchi H.M."/>
            <person name="Berlin A.M."/>
            <person name="Chapman S.B."/>
            <person name="Gainer-Dewar J."/>
            <person name="Goldberg J."/>
            <person name="Griggs A."/>
            <person name="Gujja S."/>
            <person name="Hansen M."/>
            <person name="Howarth C."/>
            <person name="Imamovic A."/>
            <person name="Ireland A."/>
            <person name="Larimer J."/>
            <person name="McCowan C."/>
            <person name="Murphy C."/>
            <person name="Pearson M."/>
            <person name="Poon T.W."/>
            <person name="Priest M."/>
            <person name="Roberts A."/>
            <person name="Saif S."/>
            <person name="Shea T."/>
            <person name="Sisk P."/>
            <person name="Sykes S."/>
            <person name="Wortman J."/>
            <person name="Nusbaum C."/>
            <person name="Birren B."/>
        </authorList>
    </citation>
    <scope>NUCLEOTIDE SEQUENCE [LARGE SCALE GENOMIC DNA]</scope>
    <source>
        <strain evidence="3">ATCC 38817</strain>
    </source>
</reference>
<proteinExistence type="predicted"/>
<accession>A0A058Z638</accession>
<keyword evidence="1" id="KW-1133">Transmembrane helix</keyword>
<dbReference type="RefSeq" id="XP_009496136.1">
    <property type="nucleotide sequence ID" value="XM_009497861.1"/>
</dbReference>
<evidence type="ECO:0008006" key="5">
    <source>
        <dbReference type="Google" id="ProtNLM"/>
    </source>
</evidence>
<keyword evidence="1" id="KW-0812">Transmembrane</keyword>
<dbReference type="EMBL" id="KB932206">
    <property type="protein sequence ID" value="KCV69571.1"/>
    <property type="molecule type" value="Genomic_DNA"/>
</dbReference>
<evidence type="ECO:0000256" key="1">
    <source>
        <dbReference type="SAM" id="Phobius"/>
    </source>
</evidence>
<keyword evidence="2" id="KW-0732">Signal</keyword>
<dbReference type="GeneID" id="20528718"/>
<evidence type="ECO:0000313" key="3">
    <source>
        <dbReference type="EMBL" id="KCV69571.1"/>
    </source>
</evidence>
<feature type="chain" id="PRO_5001566275" description="Peptidase A1 domain-containing protein" evidence="2">
    <location>
        <begin position="28"/>
        <end position="482"/>
    </location>
</feature>
<name>A0A058Z638_FONAL</name>
<evidence type="ECO:0000313" key="4">
    <source>
        <dbReference type="Proteomes" id="UP000030693"/>
    </source>
</evidence>
<keyword evidence="1" id="KW-0472">Membrane</keyword>